<dbReference type="Gene3D" id="1.10.10.10">
    <property type="entry name" value="Winged helix-like DNA-binding domain superfamily/Winged helix DNA-binding domain"/>
    <property type="match status" value="1"/>
</dbReference>
<dbReference type="Gene3D" id="1.25.40.10">
    <property type="entry name" value="Tetratricopeptide repeat domain"/>
    <property type="match status" value="1"/>
</dbReference>
<dbReference type="InterPro" id="IPR036388">
    <property type="entry name" value="WH-like_DNA-bd_sf"/>
</dbReference>
<dbReference type="InterPro" id="IPR051677">
    <property type="entry name" value="AfsR-DnrI-RedD_regulator"/>
</dbReference>
<dbReference type="PANTHER" id="PTHR35807:SF1">
    <property type="entry name" value="TRANSCRIPTIONAL REGULATOR REDD"/>
    <property type="match status" value="1"/>
</dbReference>
<feature type="DNA-binding region" description="OmpR/PhoB-type" evidence="5">
    <location>
        <begin position="1"/>
        <end position="94"/>
    </location>
</feature>
<evidence type="ECO:0000259" key="6">
    <source>
        <dbReference type="PROSITE" id="PS51755"/>
    </source>
</evidence>
<dbReference type="EMBL" id="BOPF01000035">
    <property type="protein sequence ID" value="GIJ50344.1"/>
    <property type="molecule type" value="Genomic_DNA"/>
</dbReference>
<dbReference type="RefSeq" id="WP_203903786.1">
    <property type="nucleotide sequence ID" value="NZ_BOPF01000035.1"/>
</dbReference>
<protein>
    <recommendedName>
        <fullName evidence="6">OmpR/PhoB-type domain-containing protein</fullName>
    </recommendedName>
</protein>
<dbReference type="CDD" id="cd15831">
    <property type="entry name" value="BTAD"/>
    <property type="match status" value="1"/>
</dbReference>
<dbReference type="GO" id="GO:0000160">
    <property type="term" value="P:phosphorelay signal transduction system"/>
    <property type="evidence" value="ECO:0007669"/>
    <property type="project" value="InterPro"/>
</dbReference>
<comment type="similarity">
    <text evidence="1">Belongs to the AfsR/DnrI/RedD regulatory family.</text>
</comment>
<dbReference type="InterPro" id="IPR005158">
    <property type="entry name" value="BTAD"/>
</dbReference>
<gene>
    <name evidence="7" type="ORF">Val02_72300</name>
</gene>
<dbReference type="InterPro" id="IPR027417">
    <property type="entry name" value="P-loop_NTPase"/>
</dbReference>
<dbReference type="PROSITE" id="PS51755">
    <property type="entry name" value="OMPR_PHOB"/>
    <property type="match status" value="1"/>
</dbReference>
<dbReference type="InterPro" id="IPR011990">
    <property type="entry name" value="TPR-like_helical_dom_sf"/>
</dbReference>
<reference evidence="7" key="1">
    <citation type="submission" date="2021-01" db="EMBL/GenBank/DDBJ databases">
        <title>Whole genome shotgun sequence of Virgisporangium aliadipatigenens NBRC 105644.</title>
        <authorList>
            <person name="Komaki H."/>
            <person name="Tamura T."/>
        </authorList>
    </citation>
    <scope>NUCLEOTIDE SEQUENCE</scope>
    <source>
        <strain evidence="7">NBRC 105644</strain>
    </source>
</reference>
<dbReference type="Pfam" id="PF03704">
    <property type="entry name" value="BTAD"/>
    <property type="match status" value="1"/>
</dbReference>
<dbReference type="Pfam" id="PF00486">
    <property type="entry name" value="Trans_reg_C"/>
    <property type="match status" value="1"/>
</dbReference>
<sequence>MTGLRVDVLGPVRASVGAREVALGPARRRALFALLAVNSDRFVSRDELLHGLWDGTPPESAAGNIYTYVSGLRRALGRCGAALISGPTGYRLRLDADALDLTRFERLYEWATQSADAGDGAGAVRWLDEALALWRGSPYANLTGPYVDLDRERLGQLRLAMLVRRADLILDAGGADGLVADLTALVQAHPLHEPLRELLVRALHRAGRGVEALAAFHAARSTLREELGVEPGPALRRLYRSVLNGPRARPGPPVAGHPARPVFVGRVAEVALLRRLVDDAVAGRGAAVWIEGDPGIGKSELLAVAGRDAATRCRVTLGTADEFSRWNGVRWHPAPPADPRADEPQVVLLDGLQWAAEETLLGWERLVRQAGHLPLLLVAATRPDPNHHHLARLRHAVQRNDGHLLALSPLPTRDIERIIGAPLGALPAAAVRVLAVRAGGNPLYARELAADALRRGAVPVVDGRAGAGRYDAAPPALLTAVRAGLDVLGEDTLGVLRFAALLDARFTAGAVGAVAGLPAVTVLAHLHEAMAANVVVDRGPQYTFRHPFLRQALRCGVPAALQPMLRRYAERSNRSAVGLALPG</sequence>
<comment type="caution">
    <text evidence="7">The sequence shown here is derived from an EMBL/GenBank/DDBJ whole genome shotgun (WGS) entry which is preliminary data.</text>
</comment>
<dbReference type="GO" id="GO:0006355">
    <property type="term" value="P:regulation of DNA-templated transcription"/>
    <property type="evidence" value="ECO:0007669"/>
    <property type="project" value="InterPro"/>
</dbReference>
<evidence type="ECO:0000256" key="1">
    <source>
        <dbReference type="ARBA" id="ARBA00005820"/>
    </source>
</evidence>
<evidence type="ECO:0000256" key="4">
    <source>
        <dbReference type="ARBA" id="ARBA00023163"/>
    </source>
</evidence>
<dbReference type="SUPFAM" id="SSF52540">
    <property type="entry name" value="P-loop containing nucleoside triphosphate hydrolases"/>
    <property type="match status" value="1"/>
</dbReference>
<keyword evidence="3 5" id="KW-0238">DNA-binding</keyword>
<proteinExistence type="inferred from homology"/>
<feature type="domain" description="OmpR/PhoB-type" evidence="6">
    <location>
        <begin position="1"/>
        <end position="94"/>
    </location>
</feature>
<dbReference type="PANTHER" id="PTHR35807">
    <property type="entry name" value="TRANSCRIPTIONAL REGULATOR REDD-RELATED"/>
    <property type="match status" value="1"/>
</dbReference>
<dbReference type="AlphaFoldDB" id="A0A8J3YR70"/>
<evidence type="ECO:0000313" key="7">
    <source>
        <dbReference type="EMBL" id="GIJ50344.1"/>
    </source>
</evidence>
<dbReference type="SUPFAM" id="SSF48452">
    <property type="entry name" value="TPR-like"/>
    <property type="match status" value="1"/>
</dbReference>
<name>A0A8J3YR70_9ACTN</name>
<dbReference type="SMART" id="SM00862">
    <property type="entry name" value="Trans_reg_C"/>
    <property type="match status" value="1"/>
</dbReference>
<dbReference type="SMART" id="SM01043">
    <property type="entry name" value="BTAD"/>
    <property type="match status" value="1"/>
</dbReference>
<accession>A0A8J3YR70</accession>
<organism evidence="7 8">
    <name type="scientific">Virgisporangium aliadipatigenens</name>
    <dbReference type="NCBI Taxonomy" id="741659"/>
    <lineage>
        <taxon>Bacteria</taxon>
        <taxon>Bacillati</taxon>
        <taxon>Actinomycetota</taxon>
        <taxon>Actinomycetes</taxon>
        <taxon>Micromonosporales</taxon>
        <taxon>Micromonosporaceae</taxon>
        <taxon>Virgisporangium</taxon>
    </lineage>
</organism>
<keyword evidence="8" id="KW-1185">Reference proteome</keyword>
<dbReference type="InterPro" id="IPR016032">
    <property type="entry name" value="Sig_transdc_resp-reg_C-effctor"/>
</dbReference>
<dbReference type="SUPFAM" id="SSF46894">
    <property type="entry name" value="C-terminal effector domain of the bipartite response regulators"/>
    <property type="match status" value="1"/>
</dbReference>
<keyword evidence="2" id="KW-0805">Transcription regulation</keyword>
<dbReference type="GO" id="GO:0003677">
    <property type="term" value="F:DNA binding"/>
    <property type="evidence" value="ECO:0007669"/>
    <property type="project" value="UniProtKB-UniRule"/>
</dbReference>
<dbReference type="InterPro" id="IPR001867">
    <property type="entry name" value="OmpR/PhoB-type_DNA-bd"/>
</dbReference>
<keyword evidence="4" id="KW-0804">Transcription</keyword>
<evidence type="ECO:0000256" key="2">
    <source>
        <dbReference type="ARBA" id="ARBA00023015"/>
    </source>
</evidence>
<dbReference type="Proteomes" id="UP000619260">
    <property type="component" value="Unassembled WGS sequence"/>
</dbReference>
<evidence type="ECO:0000256" key="3">
    <source>
        <dbReference type="ARBA" id="ARBA00023125"/>
    </source>
</evidence>
<evidence type="ECO:0000313" key="8">
    <source>
        <dbReference type="Proteomes" id="UP000619260"/>
    </source>
</evidence>
<evidence type="ECO:0000256" key="5">
    <source>
        <dbReference type="PROSITE-ProRule" id="PRU01091"/>
    </source>
</evidence>